<evidence type="ECO:0000256" key="6">
    <source>
        <dbReference type="ARBA" id="ARBA00023315"/>
    </source>
</evidence>
<evidence type="ECO:0000256" key="1">
    <source>
        <dbReference type="ARBA" id="ARBA00022516"/>
    </source>
</evidence>
<keyword evidence="6 8" id="KW-0012">Acyltransferase</keyword>
<accession>A0A2H0XWY4</accession>
<evidence type="ECO:0000256" key="3">
    <source>
        <dbReference type="ARBA" id="ARBA00022679"/>
    </source>
</evidence>
<dbReference type="Gene3D" id="3.40.1390.10">
    <property type="entry name" value="MurE/MurF, N-terminal domain"/>
    <property type="match status" value="1"/>
</dbReference>
<dbReference type="Pfam" id="PF00132">
    <property type="entry name" value="Hexapep"/>
    <property type="match status" value="2"/>
</dbReference>
<organism evidence="8 9">
    <name type="scientific">Candidatus Saganbacteria bacterium CG08_land_8_20_14_0_20_45_16</name>
    <dbReference type="NCBI Taxonomy" id="2014293"/>
    <lineage>
        <taxon>Bacteria</taxon>
        <taxon>Bacillati</taxon>
        <taxon>Saganbacteria</taxon>
    </lineage>
</organism>
<dbReference type="GO" id="GO:0016410">
    <property type="term" value="F:N-acyltransferase activity"/>
    <property type="evidence" value="ECO:0007669"/>
    <property type="project" value="InterPro"/>
</dbReference>
<dbReference type="NCBIfam" id="NF002060">
    <property type="entry name" value="PRK00892.1"/>
    <property type="match status" value="1"/>
</dbReference>
<evidence type="ECO:0000313" key="9">
    <source>
        <dbReference type="Proteomes" id="UP000231343"/>
    </source>
</evidence>
<keyword evidence="5" id="KW-0443">Lipid metabolism</keyword>
<evidence type="ECO:0000259" key="7">
    <source>
        <dbReference type="Pfam" id="PF04613"/>
    </source>
</evidence>
<keyword evidence="3 8" id="KW-0808">Transferase</keyword>
<dbReference type="InterPro" id="IPR007691">
    <property type="entry name" value="LpxD"/>
</dbReference>
<reference evidence="8 9" key="1">
    <citation type="submission" date="2017-09" db="EMBL/GenBank/DDBJ databases">
        <title>Depth-based differentiation of microbial function through sediment-hosted aquifers and enrichment of novel symbionts in the deep terrestrial subsurface.</title>
        <authorList>
            <person name="Probst A.J."/>
            <person name="Ladd B."/>
            <person name="Jarett J.K."/>
            <person name="Geller-Mcgrath D.E."/>
            <person name="Sieber C.M."/>
            <person name="Emerson J.B."/>
            <person name="Anantharaman K."/>
            <person name="Thomas B.C."/>
            <person name="Malmstrom R."/>
            <person name="Stieglmeier M."/>
            <person name="Klingl A."/>
            <person name="Woyke T."/>
            <person name="Ryan C.M."/>
            <person name="Banfield J.F."/>
        </authorList>
    </citation>
    <scope>NUCLEOTIDE SEQUENCE [LARGE SCALE GENOMIC DNA]</scope>
    <source>
        <strain evidence="8">CG08_land_8_20_14_0_20_45_16</strain>
    </source>
</reference>
<dbReference type="Proteomes" id="UP000231343">
    <property type="component" value="Unassembled WGS sequence"/>
</dbReference>
<keyword evidence="1" id="KW-0444">Lipid biosynthesis</keyword>
<dbReference type="Pfam" id="PF04613">
    <property type="entry name" value="LpxD"/>
    <property type="match status" value="1"/>
</dbReference>
<protein>
    <submittedName>
        <fullName evidence="8">UDP-3-O-(3-hydroxymyristoyl)glucosamine N-acyltransferase</fullName>
    </submittedName>
</protein>
<name>A0A2H0XWY4_UNCSA</name>
<dbReference type="Gene3D" id="2.160.10.10">
    <property type="entry name" value="Hexapeptide repeat proteins"/>
    <property type="match status" value="1"/>
</dbReference>
<feature type="domain" description="UDP-3-O-[3-hydroxymyristoyl] glucosamine N-acyltransferase non-repeat region" evidence="7">
    <location>
        <begin position="19"/>
        <end position="84"/>
    </location>
</feature>
<dbReference type="InterPro" id="IPR011004">
    <property type="entry name" value="Trimer_LpxA-like_sf"/>
</dbReference>
<dbReference type="CDD" id="cd03352">
    <property type="entry name" value="LbH_LpxD"/>
    <property type="match status" value="1"/>
</dbReference>
<dbReference type="GO" id="GO:0016020">
    <property type="term" value="C:membrane"/>
    <property type="evidence" value="ECO:0007669"/>
    <property type="project" value="GOC"/>
</dbReference>
<dbReference type="PANTHER" id="PTHR43378:SF2">
    <property type="entry name" value="UDP-3-O-ACYLGLUCOSAMINE N-ACYLTRANSFERASE 1, MITOCHONDRIAL-RELATED"/>
    <property type="match status" value="1"/>
</dbReference>
<dbReference type="AlphaFoldDB" id="A0A2H0XWY4"/>
<evidence type="ECO:0000256" key="5">
    <source>
        <dbReference type="ARBA" id="ARBA00023098"/>
    </source>
</evidence>
<dbReference type="InterPro" id="IPR018357">
    <property type="entry name" value="Hexapep_transf_CS"/>
</dbReference>
<dbReference type="InterPro" id="IPR020573">
    <property type="entry name" value="UDP_GlcNAc_AcTrfase_non-rep"/>
</dbReference>
<keyword evidence="2" id="KW-0441">Lipid A biosynthesis</keyword>
<sequence length="305" mass="32089">MKLCDLAKLVSGKIIGSGDVEITGVAQASEAKSGDLVFVLDKKFLAESLSSKATAILAQESMPIKNKAAILVANPRQAMAKILACFAPPKSQALGIHPTAIIPSSCHLGQNVFIGPYVVLEDNVSIGAGTIIEPQVFIGRDCQIGQQVIIHSGARIGIDGYGYVQVEKKHIKIPQIGKVIIEDEVEIYANVCISRATLGSTIIGAGTKIDNLSHVAHNCKIGKNCAIVSLVGFAGSVTLKDNVYVAGQSGFNGHITIGENTVVMAKSGVTKDIPANMVVSGFPAQDHGKEIKEKATLKRLAKKNK</sequence>
<dbReference type="InterPro" id="IPR001451">
    <property type="entry name" value="Hexapep"/>
</dbReference>
<evidence type="ECO:0000256" key="4">
    <source>
        <dbReference type="ARBA" id="ARBA00022737"/>
    </source>
</evidence>
<gene>
    <name evidence="8" type="ORF">COT42_05320</name>
</gene>
<dbReference type="PROSITE" id="PS00101">
    <property type="entry name" value="HEXAPEP_TRANSFERASES"/>
    <property type="match status" value="1"/>
</dbReference>
<dbReference type="PANTHER" id="PTHR43378">
    <property type="entry name" value="UDP-3-O-ACYLGLUCOSAMINE N-ACYLTRANSFERASE"/>
    <property type="match status" value="1"/>
</dbReference>
<dbReference type="GO" id="GO:0009245">
    <property type="term" value="P:lipid A biosynthetic process"/>
    <property type="evidence" value="ECO:0007669"/>
    <property type="project" value="UniProtKB-KW"/>
</dbReference>
<proteinExistence type="predicted"/>
<keyword evidence="4" id="KW-0677">Repeat</keyword>
<evidence type="ECO:0000256" key="2">
    <source>
        <dbReference type="ARBA" id="ARBA00022556"/>
    </source>
</evidence>
<comment type="caution">
    <text evidence="8">The sequence shown here is derived from an EMBL/GenBank/DDBJ whole genome shotgun (WGS) entry which is preliminary data.</text>
</comment>
<dbReference type="EMBL" id="PEYM01000085">
    <property type="protein sequence ID" value="PIS29447.1"/>
    <property type="molecule type" value="Genomic_DNA"/>
</dbReference>
<evidence type="ECO:0000313" key="8">
    <source>
        <dbReference type="EMBL" id="PIS29447.1"/>
    </source>
</evidence>
<dbReference type="SUPFAM" id="SSF51161">
    <property type="entry name" value="Trimeric LpxA-like enzymes"/>
    <property type="match status" value="1"/>
</dbReference>